<evidence type="ECO:0000313" key="2">
    <source>
        <dbReference type="EMBL" id="QTE49559.1"/>
    </source>
</evidence>
<gene>
    <name evidence="1" type="ORF">DIU31_031830</name>
    <name evidence="2" type="ORF">J3L21_29185</name>
</gene>
<dbReference type="Proteomes" id="UP000663940">
    <property type="component" value="Chromosome"/>
</dbReference>
<evidence type="ECO:0000313" key="3">
    <source>
        <dbReference type="Proteomes" id="UP000250557"/>
    </source>
</evidence>
<keyword evidence="4" id="KW-1185">Reference proteome</keyword>
<proteinExistence type="predicted"/>
<evidence type="ECO:0000313" key="4">
    <source>
        <dbReference type="Proteomes" id="UP000663940"/>
    </source>
</evidence>
<accession>A0AAE6JLI2</accession>
<sequence>MHILVMDNRPFIIDPEKQELRQYNKPDNTIDFEALGYSLAKDYFWADINGNSYKMPVELILNPGGISALSRTSINLRSHDENWGIYFGDEATARRLSGELPHIDIAGTDFTVDWRLREMRETAEPWKHISFNDLDMSDDGLNYVFFYNTGEHNVFDFNETVTEMPENVCIAEIPNEYGLDPVALARECGLGEAGLLAHNPVLLKHSANLKPITGIGLEEFVEENRQRLDQGTGRRNHR</sequence>
<dbReference type="AlphaFoldDB" id="A0AAE6JLI2"/>
<dbReference type="RefSeq" id="WP_112653879.1">
    <property type="nucleotide sequence ID" value="NZ_CP043451.1"/>
</dbReference>
<protein>
    <submittedName>
        <fullName evidence="1">Uncharacterized protein</fullName>
    </submittedName>
</protein>
<dbReference type="Proteomes" id="UP000250557">
    <property type="component" value="Chromosome"/>
</dbReference>
<evidence type="ECO:0000313" key="1">
    <source>
        <dbReference type="EMBL" id="QEM07871.1"/>
    </source>
</evidence>
<dbReference type="EMBL" id="CP071880">
    <property type="protein sequence ID" value="QTE49559.1"/>
    <property type="molecule type" value="Genomic_DNA"/>
</dbReference>
<name>A0AAE6JLI2_9SPHI</name>
<dbReference type="EMBL" id="CP043451">
    <property type="protein sequence ID" value="QEM07871.1"/>
    <property type="molecule type" value="Genomic_DNA"/>
</dbReference>
<reference evidence="1 3" key="1">
    <citation type="submission" date="2019-08" db="EMBL/GenBank/DDBJ databases">
        <title>Comparative genome analysis confer to the adaptation heavy metal polluted environment.</title>
        <authorList>
            <person name="Li Y."/>
        </authorList>
    </citation>
    <scope>NUCLEOTIDE SEQUENCE [LARGE SCALE GENOMIC DNA]</scope>
    <source>
        <strain evidence="1 3">P2</strain>
    </source>
</reference>
<reference evidence="2 4" key="2">
    <citation type="submission" date="2021-03" db="EMBL/GenBank/DDBJ databases">
        <title>Mucilaginibacter strains isolated from gold and copper mining confer multi heavy-metal resistance.</title>
        <authorList>
            <person name="Li Y."/>
        </authorList>
    </citation>
    <scope>NUCLEOTIDE SEQUENCE [LARGE SCALE GENOMIC DNA]</scope>
    <source>
        <strain evidence="2 4">P2-4</strain>
    </source>
</reference>
<organism evidence="1 3">
    <name type="scientific">Mucilaginibacter rubeus</name>
    <dbReference type="NCBI Taxonomy" id="2027860"/>
    <lineage>
        <taxon>Bacteria</taxon>
        <taxon>Pseudomonadati</taxon>
        <taxon>Bacteroidota</taxon>
        <taxon>Sphingobacteriia</taxon>
        <taxon>Sphingobacteriales</taxon>
        <taxon>Sphingobacteriaceae</taxon>
        <taxon>Mucilaginibacter</taxon>
    </lineage>
</organism>